<dbReference type="Proteomes" id="UP000001192">
    <property type="component" value="Plasmid pBPHY01"/>
</dbReference>
<dbReference type="HOGENOM" id="CLU_1583437_0_0_4"/>
<dbReference type="OrthoDB" id="8912946at2"/>
<name>B2JU69_PARP8</name>
<reference evidence="3" key="1">
    <citation type="journal article" date="2014" name="Stand. Genomic Sci.">
        <title>Complete genome sequence of Burkholderia phymatum STM815(T), a broad host range and efficient nitrogen-fixing symbiont of Mimosa species.</title>
        <authorList>
            <person name="Moulin L."/>
            <person name="Klonowska A."/>
            <person name="Caroline B."/>
            <person name="Booth K."/>
            <person name="Vriezen J.A."/>
            <person name="Melkonian R."/>
            <person name="James E.K."/>
            <person name="Young J.P."/>
            <person name="Bena G."/>
            <person name="Hauser L."/>
            <person name="Land M."/>
            <person name="Kyrpides N."/>
            <person name="Bruce D."/>
            <person name="Chain P."/>
            <person name="Copeland A."/>
            <person name="Pitluck S."/>
            <person name="Woyke T."/>
            <person name="Lizotte-Waniewski M."/>
            <person name="Bristow J."/>
            <person name="Riley M."/>
        </authorList>
    </citation>
    <scope>NUCLEOTIDE SEQUENCE [LARGE SCALE GENOMIC DNA]</scope>
    <source>
        <strain evidence="3">DSM 17167 / CIP 108236 / LMG 21445 / STM815</strain>
        <plasmid evidence="3">Plasmid pBPHY01</plasmid>
    </source>
</reference>
<dbReference type="KEGG" id="bph:Bphy_7121"/>
<organism evidence="2 3">
    <name type="scientific">Paraburkholderia phymatum (strain DSM 17167 / CIP 108236 / LMG 21445 / STM815)</name>
    <name type="common">Burkholderia phymatum</name>
    <dbReference type="NCBI Taxonomy" id="391038"/>
    <lineage>
        <taxon>Bacteria</taxon>
        <taxon>Pseudomonadati</taxon>
        <taxon>Pseudomonadota</taxon>
        <taxon>Betaproteobacteria</taxon>
        <taxon>Burkholderiales</taxon>
        <taxon>Burkholderiaceae</taxon>
        <taxon>Paraburkholderia</taxon>
    </lineage>
</organism>
<dbReference type="EMBL" id="CP001045">
    <property type="protein sequence ID" value="ACC76122.1"/>
    <property type="molecule type" value="Genomic_DNA"/>
</dbReference>
<dbReference type="RefSeq" id="WP_012406278.1">
    <property type="nucleotide sequence ID" value="NC_010625.1"/>
</dbReference>
<accession>B2JU69</accession>
<evidence type="ECO:0000313" key="3">
    <source>
        <dbReference type="Proteomes" id="UP000001192"/>
    </source>
</evidence>
<keyword evidence="2" id="KW-0614">Plasmid</keyword>
<geneLocation type="plasmid" evidence="2 3">
    <name>pBPHY01</name>
</geneLocation>
<protein>
    <submittedName>
        <fullName evidence="2">Uncharacterized protein</fullName>
    </submittedName>
</protein>
<dbReference type="AlphaFoldDB" id="B2JU69"/>
<gene>
    <name evidence="2" type="ordered locus">Bphy_7121</name>
</gene>
<sequence length="175" mass="18782">MSDIANDDDGTIDLSTETIARDLIGMLVGELKLLPDIWPRIGPDEQDDIIERVRKRVTDNVRKAVHLIASEGRVVVTGDLKKVTFSDKVEAVFTLGKNDPKAGELTHVQGQPCLIVVASAGQHMQGADELAAERQTSIPGLDDDSAASAIIKQAQRRSKNPPKSDGEAPPPDAAE</sequence>
<keyword evidence="3" id="KW-1185">Reference proteome</keyword>
<feature type="region of interest" description="Disordered" evidence="1">
    <location>
        <begin position="139"/>
        <end position="175"/>
    </location>
</feature>
<evidence type="ECO:0000313" key="2">
    <source>
        <dbReference type="EMBL" id="ACC76122.1"/>
    </source>
</evidence>
<evidence type="ECO:0000256" key="1">
    <source>
        <dbReference type="SAM" id="MobiDB-lite"/>
    </source>
</evidence>
<proteinExistence type="predicted"/>